<dbReference type="RefSeq" id="WP_015029465.1">
    <property type="nucleotide sequence ID" value="NC_018748.1"/>
</dbReference>
<protein>
    <submittedName>
        <fullName evidence="3">Glycoside hydrolase family 37</fullName>
    </submittedName>
</protein>
<keyword evidence="4" id="KW-1185">Reference proteome</keyword>
<dbReference type="NCBIfam" id="NF009773">
    <property type="entry name" value="PRK13270.1"/>
    <property type="match status" value="1"/>
</dbReference>
<proteinExistence type="predicted"/>
<dbReference type="InterPro" id="IPR001661">
    <property type="entry name" value="Glyco_hydro_37"/>
</dbReference>
<dbReference type="InterPro" id="IPR018232">
    <property type="entry name" value="Glyco_hydro_37_CS"/>
</dbReference>
<dbReference type="Pfam" id="PF01204">
    <property type="entry name" value="Trehalase"/>
    <property type="match status" value="1"/>
</dbReference>
<keyword evidence="1 3" id="KW-0378">Hydrolase</keyword>
<dbReference type="PANTHER" id="PTHR23403:SF1">
    <property type="entry name" value="TREHALASE"/>
    <property type="match status" value="1"/>
</dbReference>
<dbReference type="PROSITE" id="PS00927">
    <property type="entry name" value="TREHALASE_1"/>
    <property type="match status" value="1"/>
</dbReference>
<name>A0ABM5N2T3_EMTOG</name>
<dbReference type="SUPFAM" id="SSF48208">
    <property type="entry name" value="Six-hairpin glycosidases"/>
    <property type="match status" value="1"/>
</dbReference>
<dbReference type="NCBIfam" id="NF009774">
    <property type="entry name" value="PRK13271.1"/>
    <property type="match status" value="1"/>
</dbReference>
<organism evidence="3 4">
    <name type="scientific">Emticicia oligotrophica (strain DSM 17448 / CIP 109782 / MTCC 6937 / GPTSA100-15)</name>
    <dbReference type="NCBI Taxonomy" id="929562"/>
    <lineage>
        <taxon>Bacteria</taxon>
        <taxon>Pseudomonadati</taxon>
        <taxon>Bacteroidota</taxon>
        <taxon>Cytophagia</taxon>
        <taxon>Cytophagales</taxon>
        <taxon>Leadbetterellaceae</taxon>
        <taxon>Emticicia</taxon>
    </lineage>
</organism>
<dbReference type="Gene3D" id="1.50.10.10">
    <property type="match status" value="1"/>
</dbReference>
<sequence>MERTIKNIYELGLLFEKVQLENVFPDNKTFPDCIAKESLEVINKKFFKEKNQANFDLKAFIKAHFDMPVNRTAAYESNKEHSIEEHLDTLWKVLTREPEHENSSLIPLPKPYVVPGGRFGEVYYWDSYFTMLGLRASGRIDMIESMIDNFSYLLETIGHIPNGNRSYYIGRSQPPFYAQMVKLLSEEKGLEILVKYLPYLEQEYHFWMNGRNELSPHQRAVHRVVLMPDGNVLNRFWDENNTPRPESFKEDLELSHQSSQSPNDLFRHIRAAAESGWDFSSRWFRDTHDFSSIHTTEIIPIDLNCLLYNLEDTLSSTYSLMNNSLKADEFQQLAKKRKNTIQKYLWNETEGFYFDYDFISNTPKTHQTLAAVFPLYFKIVEAQQAEKIAVNIKNKFLKSGGLQTTLVNTGQQWDSPNGWAPLQWITYKGLLNYQIEDLAYEIRSRWLALNRRVYQKTGKMTEKYNVVDERLMAGGGEYPNQDGFGWTNGVFLAMSTT</sequence>
<dbReference type="PANTHER" id="PTHR23403">
    <property type="entry name" value="TREHALASE"/>
    <property type="match status" value="1"/>
</dbReference>
<gene>
    <name evidence="3" type="ordered locus">Emtol_2633</name>
</gene>
<dbReference type="EMBL" id="CP002961">
    <property type="protein sequence ID" value="AFK03769.1"/>
    <property type="molecule type" value="Genomic_DNA"/>
</dbReference>
<dbReference type="InterPro" id="IPR012341">
    <property type="entry name" value="6hp_glycosidase-like_sf"/>
</dbReference>
<evidence type="ECO:0000313" key="3">
    <source>
        <dbReference type="EMBL" id="AFK03769.1"/>
    </source>
</evidence>
<dbReference type="PRINTS" id="PR00744">
    <property type="entry name" value="GLHYDRLASE37"/>
</dbReference>
<reference evidence="3 4" key="1">
    <citation type="submission" date="2011-07" db="EMBL/GenBank/DDBJ databases">
        <title>The complete genome of chromosome of Emticicia oligotrophica DSM 17448.</title>
        <authorList>
            <consortium name="US DOE Joint Genome Institute (JGI-PGF)"/>
            <person name="Lucas S."/>
            <person name="Han J."/>
            <person name="Lapidus A."/>
            <person name="Bruce D."/>
            <person name="Goodwin L."/>
            <person name="Pitluck S."/>
            <person name="Peters L."/>
            <person name="Kyrpides N."/>
            <person name="Mavromatis K."/>
            <person name="Ivanova N."/>
            <person name="Ovchinnikova G."/>
            <person name="Teshima H."/>
            <person name="Detter J.C."/>
            <person name="Tapia R."/>
            <person name="Han C."/>
            <person name="Land M."/>
            <person name="Hauser L."/>
            <person name="Markowitz V."/>
            <person name="Cheng J.-F."/>
            <person name="Hugenholtz P."/>
            <person name="Woyke T."/>
            <person name="Wu D."/>
            <person name="Tindall B."/>
            <person name="Pomrenke H."/>
            <person name="Brambilla E."/>
            <person name="Klenk H.-P."/>
            <person name="Eisen J.A."/>
        </authorList>
    </citation>
    <scope>NUCLEOTIDE SEQUENCE [LARGE SCALE GENOMIC DNA]</scope>
    <source>
        <strain evidence="3 4">DSM 17448</strain>
    </source>
</reference>
<dbReference type="Proteomes" id="UP000002875">
    <property type="component" value="Chromosome"/>
</dbReference>
<dbReference type="PROSITE" id="PS00928">
    <property type="entry name" value="TREHALASE_2"/>
    <property type="match status" value="1"/>
</dbReference>
<dbReference type="InterPro" id="IPR008928">
    <property type="entry name" value="6-hairpin_glycosidase_sf"/>
</dbReference>
<accession>A0ABM5N2T3</accession>
<dbReference type="GO" id="GO:0016787">
    <property type="term" value="F:hydrolase activity"/>
    <property type="evidence" value="ECO:0007669"/>
    <property type="project" value="UniProtKB-KW"/>
</dbReference>
<evidence type="ECO:0000256" key="2">
    <source>
        <dbReference type="ARBA" id="ARBA00023295"/>
    </source>
</evidence>
<evidence type="ECO:0000313" key="4">
    <source>
        <dbReference type="Proteomes" id="UP000002875"/>
    </source>
</evidence>
<evidence type="ECO:0000256" key="1">
    <source>
        <dbReference type="ARBA" id="ARBA00022801"/>
    </source>
</evidence>
<keyword evidence="2" id="KW-0326">Glycosidase</keyword>